<gene>
    <name evidence="1" type="ORF">MCOL2_09946</name>
</gene>
<name>W7DY80_9LIST</name>
<dbReference type="EMBL" id="AODM01000036">
    <property type="protein sequence ID" value="EUJ54391.1"/>
    <property type="molecule type" value="Genomic_DNA"/>
</dbReference>
<sequence>MRITVGTEEDVAQVIALLKEFLD</sequence>
<accession>W7DY80</accession>
<organism evidence="1 2">
    <name type="scientific">Listeria fleischmannii FSL S10-1203</name>
    <dbReference type="NCBI Taxonomy" id="1265822"/>
    <lineage>
        <taxon>Bacteria</taxon>
        <taxon>Bacillati</taxon>
        <taxon>Bacillota</taxon>
        <taxon>Bacilli</taxon>
        <taxon>Bacillales</taxon>
        <taxon>Listeriaceae</taxon>
        <taxon>Listeria</taxon>
    </lineage>
</organism>
<reference evidence="1 2" key="1">
    <citation type="submission" date="2012-12" db="EMBL/GenBank/DDBJ databases">
        <title>Novel taxa of Listeriaceae from agricultural environments in the United States.</title>
        <authorList>
            <person name="den Bakker H.C."/>
            <person name="Allred A."/>
            <person name="Warchocki S."/>
            <person name="Wright E.M."/>
            <person name="Burrell A."/>
            <person name="Nightingale K.K."/>
            <person name="Kephart D."/>
            <person name="Wiedmann M."/>
        </authorList>
    </citation>
    <scope>NUCLEOTIDE SEQUENCE [LARGE SCALE GENOMIC DNA]</scope>
    <source>
        <strain evidence="1 2">FSL S10-1203</strain>
    </source>
</reference>
<dbReference type="Proteomes" id="UP000019241">
    <property type="component" value="Unassembled WGS sequence"/>
</dbReference>
<evidence type="ECO:0000313" key="2">
    <source>
        <dbReference type="Proteomes" id="UP000019241"/>
    </source>
</evidence>
<comment type="caution">
    <text evidence="1">The sequence shown here is derived from an EMBL/GenBank/DDBJ whole genome shotgun (WGS) entry which is preliminary data.</text>
</comment>
<protein>
    <submittedName>
        <fullName evidence="1">Uncharacterized protein</fullName>
    </submittedName>
</protein>
<dbReference type="AlphaFoldDB" id="W7DY80"/>
<evidence type="ECO:0000313" key="1">
    <source>
        <dbReference type="EMBL" id="EUJ54391.1"/>
    </source>
</evidence>
<proteinExistence type="predicted"/>